<keyword evidence="1" id="KW-0472">Membrane</keyword>
<dbReference type="Proteomes" id="UP000177026">
    <property type="component" value="Unassembled WGS sequence"/>
</dbReference>
<keyword evidence="1" id="KW-0812">Transmembrane</keyword>
<evidence type="ECO:0000313" key="2">
    <source>
        <dbReference type="EMBL" id="OGK19239.1"/>
    </source>
</evidence>
<comment type="caution">
    <text evidence="2">The sequence shown here is derived from an EMBL/GenBank/DDBJ whole genome shotgun (WGS) entry which is preliminary data.</text>
</comment>
<dbReference type="EMBL" id="MFZI01000052">
    <property type="protein sequence ID" value="OGK19239.1"/>
    <property type="molecule type" value="Genomic_DNA"/>
</dbReference>
<feature type="transmembrane region" description="Helical" evidence="1">
    <location>
        <begin position="89"/>
        <end position="107"/>
    </location>
</feature>
<protein>
    <submittedName>
        <fullName evidence="2">Uncharacterized protein</fullName>
    </submittedName>
</protein>
<reference evidence="2 3" key="1">
    <citation type="journal article" date="2016" name="Nat. Commun.">
        <title>Thousands of microbial genomes shed light on interconnected biogeochemical processes in an aquifer system.</title>
        <authorList>
            <person name="Anantharaman K."/>
            <person name="Brown C.T."/>
            <person name="Hug L.A."/>
            <person name="Sharon I."/>
            <person name="Castelle C.J."/>
            <person name="Probst A.J."/>
            <person name="Thomas B.C."/>
            <person name="Singh A."/>
            <person name="Wilkins M.J."/>
            <person name="Karaoz U."/>
            <person name="Brodie E.L."/>
            <person name="Williams K.H."/>
            <person name="Hubbard S.S."/>
            <person name="Banfield J.F."/>
        </authorList>
    </citation>
    <scope>NUCLEOTIDE SEQUENCE [LARGE SCALE GENOMIC DNA]</scope>
</reference>
<feature type="transmembrane region" description="Helical" evidence="1">
    <location>
        <begin position="7"/>
        <end position="28"/>
    </location>
</feature>
<gene>
    <name evidence="2" type="ORF">A2866_05765</name>
</gene>
<dbReference type="AlphaFoldDB" id="A0A1F7GK13"/>
<proteinExistence type="predicted"/>
<name>A0A1F7GK13_9BACT</name>
<sequence>MDNFNRVISFVLGLIVVIVFIVIISGRFNLKEKLLSGAGPTKTPTPTRSVTTPVQTRFPTAKPIITGSYNQNNTNINGKKPTTIPSTGSPTLLLPLLFSSLGAGIFLRKKS</sequence>
<keyword evidence="1" id="KW-1133">Transmembrane helix</keyword>
<accession>A0A1F7GK13</accession>
<evidence type="ECO:0000313" key="3">
    <source>
        <dbReference type="Proteomes" id="UP000177026"/>
    </source>
</evidence>
<evidence type="ECO:0000256" key="1">
    <source>
        <dbReference type="SAM" id="Phobius"/>
    </source>
</evidence>
<organism evidence="2 3">
    <name type="scientific">Candidatus Roizmanbacteria bacterium RIFCSPHIGHO2_01_FULL_39_8</name>
    <dbReference type="NCBI Taxonomy" id="1802033"/>
    <lineage>
        <taxon>Bacteria</taxon>
        <taxon>Candidatus Roizmaniibacteriota</taxon>
    </lineage>
</organism>